<feature type="domain" description="SLH" evidence="1">
    <location>
        <begin position="1"/>
        <end position="57"/>
    </location>
</feature>
<accession>A0A9X4KQ24</accession>
<dbReference type="Pfam" id="PF00395">
    <property type="entry name" value="SLH"/>
    <property type="match status" value="3"/>
</dbReference>
<protein>
    <submittedName>
        <fullName evidence="2">S-layer homology domain-containing protein</fullName>
    </submittedName>
</protein>
<gene>
    <name evidence="2" type="ORF">OMP40_03705</name>
</gene>
<evidence type="ECO:0000313" key="2">
    <source>
        <dbReference type="EMBL" id="MDG0808593.1"/>
    </source>
</evidence>
<dbReference type="InterPro" id="IPR001119">
    <property type="entry name" value="SLH_dom"/>
</dbReference>
<reference evidence="2" key="1">
    <citation type="submission" date="2022-10" db="EMBL/GenBank/DDBJ databases">
        <title>Comparative genomic analysis of Cohnella hashimotonis sp. nov., isolated from the International Space Station.</title>
        <authorList>
            <person name="Simpson A."/>
            <person name="Venkateswaran K."/>
        </authorList>
    </citation>
    <scope>NUCLEOTIDE SEQUENCE</scope>
    <source>
        <strain evidence="2">DSM 28161</strain>
    </source>
</reference>
<organism evidence="2 3">
    <name type="scientific">Cohnella rhizosphaerae</name>
    <dbReference type="NCBI Taxonomy" id="1457232"/>
    <lineage>
        <taxon>Bacteria</taxon>
        <taxon>Bacillati</taxon>
        <taxon>Bacillota</taxon>
        <taxon>Bacilli</taxon>
        <taxon>Bacillales</taxon>
        <taxon>Paenibacillaceae</taxon>
        <taxon>Cohnella</taxon>
    </lineage>
</organism>
<evidence type="ECO:0000259" key="1">
    <source>
        <dbReference type="PROSITE" id="PS51272"/>
    </source>
</evidence>
<keyword evidence="3" id="KW-1185">Reference proteome</keyword>
<evidence type="ECO:0000313" key="3">
    <source>
        <dbReference type="Proteomes" id="UP001153404"/>
    </source>
</evidence>
<proteinExistence type="predicted"/>
<dbReference type="RefSeq" id="WP_277529278.1">
    <property type="nucleotide sequence ID" value="NZ_JAPDIA010000002.1"/>
</dbReference>
<name>A0A9X4KQ24_9BACL</name>
<dbReference type="PANTHER" id="PTHR43308:SF5">
    <property type="entry name" value="S-LAYER PROTEIN _ PEPTIDOGLYCAN ENDO-BETA-N-ACETYLGLUCOSAMINIDASE"/>
    <property type="match status" value="1"/>
</dbReference>
<comment type="caution">
    <text evidence="2">The sequence shown here is derived from an EMBL/GenBank/DDBJ whole genome shotgun (WGS) entry which is preliminary data.</text>
</comment>
<dbReference type="EMBL" id="JAPDIA010000002">
    <property type="protein sequence ID" value="MDG0808593.1"/>
    <property type="molecule type" value="Genomic_DNA"/>
</dbReference>
<dbReference type="PROSITE" id="PS51272">
    <property type="entry name" value="SLH"/>
    <property type="match status" value="3"/>
</dbReference>
<dbReference type="PANTHER" id="PTHR43308">
    <property type="entry name" value="OUTER MEMBRANE PROTEIN ALPHA-RELATED"/>
    <property type="match status" value="1"/>
</dbReference>
<sequence>MPASHWAYGAVGALAAREIVKGRTDVVFDPAAPISRAEFVALLMRTLERETESGGSDSGEAPPFKDVSAGAYYAAALREAAGDGIVTGDGDGRFRPNVQISRQELAAMVYRALLLTGRLAAPEGPAAGGAVFKDASDMAAYAREGIGALVSAGILQGSGQTFRPTASASRAEAAQVMYKIWLANAE</sequence>
<feature type="domain" description="SLH" evidence="1">
    <location>
        <begin position="129"/>
        <end position="186"/>
    </location>
</feature>
<dbReference type="InterPro" id="IPR051465">
    <property type="entry name" value="Cell_Envelope_Struct_Comp"/>
</dbReference>
<dbReference type="AlphaFoldDB" id="A0A9X4KQ24"/>
<feature type="domain" description="SLH" evidence="1">
    <location>
        <begin position="60"/>
        <end position="123"/>
    </location>
</feature>
<dbReference type="Proteomes" id="UP001153404">
    <property type="component" value="Unassembled WGS sequence"/>
</dbReference>